<dbReference type="GO" id="GO:0003677">
    <property type="term" value="F:DNA binding"/>
    <property type="evidence" value="ECO:0007669"/>
    <property type="project" value="UniProtKB-UniRule"/>
</dbReference>
<dbReference type="PANTHER" id="PTHR30328:SF54">
    <property type="entry name" value="HTH-TYPE TRANSCRIPTIONAL REPRESSOR SCO4008"/>
    <property type="match status" value="1"/>
</dbReference>
<evidence type="ECO:0000256" key="3">
    <source>
        <dbReference type="SAM" id="MobiDB-lite"/>
    </source>
</evidence>
<evidence type="ECO:0000313" key="6">
    <source>
        <dbReference type="Proteomes" id="UP000664779"/>
    </source>
</evidence>
<dbReference type="InterPro" id="IPR036271">
    <property type="entry name" value="Tet_transcr_reg_TetR-rel_C_sf"/>
</dbReference>
<dbReference type="PANTHER" id="PTHR30328">
    <property type="entry name" value="TRANSCRIPTIONAL REPRESSOR"/>
    <property type="match status" value="1"/>
</dbReference>
<organism evidence="5 6">
    <name type="scientific">Roseibium limicola</name>
    <dbReference type="NCBI Taxonomy" id="2816037"/>
    <lineage>
        <taxon>Bacteria</taxon>
        <taxon>Pseudomonadati</taxon>
        <taxon>Pseudomonadota</taxon>
        <taxon>Alphaproteobacteria</taxon>
        <taxon>Hyphomicrobiales</taxon>
        <taxon>Stappiaceae</taxon>
        <taxon>Roseibium</taxon>
    </lineage>
</organism>
<dbReference type="Pfam" id="PF17938">
    <property type="entry name" value="TetR_C_29"/>
    <property type="match status" value="1"/>
</dbReference>
<dbReference type="PROSITE" id="PS50977">
    <property type="entry name" value="HTH_TETR_2"/>
    <property type="match status" value="1"/>
</dbReference>
<name>A0A939EKN8_9HYPH</name>
<dbReference type="InterPro" id="IPR001647">
    <property type="entry name" value="HTH_TetR"/>
</dbReference>
<dbReference type="EMBL" id="JAFLNF010000002">
    <property type="protein sequence ID" value="MBO0344366.1"/>
    <property type="molecule type" value="Genomic_DNA"/>
</dbReference>
<dbReference type="InterPro" id="IPR041474">
    <property type="entry name" value="NicS_C"/>
</dbReference>
<dbReference type="RefSeq" id="WP_206938401.1">
    <property type="nucleotide sequence ID" value="NZ_JAFLNF010000002.1"/>
</dbReference>
<dbReference type="SUPFAM" id="SSF46689">
    <property type="entry name" value="Homeodomain-like"/>
    <property type="match status" value="1"/>
</dbReference>
<proteinExistence type="predicted"/>
<evidence type="ECO:0000313" key="5">
    <source>
        <dbReference type="EMBL" id="MBO0344366.1"/>
    </source>
</evidence>
<dbReference type="AlphaFoldDB" id="A0A939EKN8"/>
<gene>
    <name evidence="5" type="ORF">J0X15_03945</name>
</gene>
<dbReference type="Pfam" id="PF00440">
    <property type="entry name" value="TetR_N"/>
    <property type="match status" value="1"/>
</dbReference>
<evidence type="ECO:0000256" key="1">
    <source>
        <dbReference type="ARBA" id="ARBA00023125"/>
    </source>
</evidence>
<keyword evidence="1 2" id="KW-0238">DNA-binding</keyword>
<keyword evidence="6" id="KW-1185">Reference proteome</keyword>
<dbReference type="PRINTS" id="PR00455">
    <property type="entry name" value="HTHTETR"/>
</dbReference>
<feature type="domain" description="HTH tetR-type" evidence="4">
    <location>
        <begin position="22"/>
        <end position="82"/>
    </location>
</feature>
<protein>
    <submittedName>
        <fullName evidence="5">TetR family transcriptional regulator</fullName>
    </submittedName>
</protein>
<dbReference type="Proteomes" id="UP000664779">
    <property type="component" value="Unassembled WGS sequence"/>
</dbReference>
<dbReference type="Gene3D" id="1.10.357.10">
    <property type="entry name" value="Tetracycline Repressor, domain 2"/>
    <property type="match status" value="1"/>
</dbReference>
<evidence type="ECO:0000256" key="2">
    <source>
        <dbReference type="PROSITE-ProRule" id="PRU00335"/>
    </source>
</evidence>
<accession>A0A939EKN8</accession>
<feature type="region of interest" description="Disordered" evidence="3">
    <location>
        <begin position="1"/>
        <end position="20"/>
    </location>
</feature>
<comment type="caution">
    <text evidence="5">The sequence shown here is derived from an EMBL/GenBank/DDBJ whole genome shotgun (WGS) entry which is preliminary data.</text>
</comment>
<sequence>MAVEDFAAAPKGGKTGWKQDPEGVRADILATALAEFAESGLSGARMDEIAAKTRTSKRMIYYYFGSKNELYQKALEESYRAVRSGEEALELDHLDPVSALKRLTEFTFTHHRENPNFIRLVMIENIHKGQYLAQSDTIKNLNRAAIANLDALYERGVKTGVFREGLSPLRIHWLISAISFFNVSNATTFSLLFGSELYGDLGQKTACQDASDAVLNFVRAQP</sequence>
<feature type="DNA-binding region" description="H-T-H motif" evidence="2">
    <location>
        <begin position="45"/>
        <end position="64"/>
    </location>
</feature>
<evidence type="ECO:0000259" key="4">
    <source>
        <dbReference type="PROSITE" id="PS50977"/>
    </source>
</evidence>
<reference evidence="5" key="1">
    <citation type="submission" date="2021-03" db="EMBL/GenBank/DDBJ databases">
        <title>Roseibium sp. CAU 1637 isolated from Incheon.</title>
        <authorList>
            <person name="Kim W."/>
        </authorList>
    </citation>
    <scope>NUCLEOTIDE SEQUENCE</scope>
    <source>
        <strain evidence="5">CAU 1637</strain>
    </source>
</reference>
<dbReference type="InterPro" id="IPR050109">
    <property type="entry name" value="HTH-type_TetR-like_transc_reg"/>
</dbReference>
<dbReference type="InterPro" id="IPR009057">
    <property type="entry name" value="Homeodomain-like_sf"/>
</dbReference>
<dbReference type="SUPFAM" id="SSF48498">
    <property type="entry name" value="Tetracyclin repressor-like, C-terminal domain"/>
    <property type="match status" value="1"/>
</dbReference>